<dbReference type="GO" id="GO:0008168">
    <property type="term" value="F:methyltransferase activity"/>
    <property type="evidence" value="ECO:0007669"/>
    <property type="project" value="UniProtKB-KW"/>
</dbReference>
<protein>
    <submittedName>
        <fullName evidence="1">Methyltransferase domain-containing protein</fullName>
    </submittedName>
</protein>
<dbReference type="Proteomes" id="UP000760545">
    <property type="component" value="Unassembled WGS sequence"/>
</dbReference>
<dbReference type="RefSeq" id="WP_167916931.1">
    <property type="nucleotide sequence ID" value="NZ_JAAVJS010000004.1"/>
</dbReference>
<dbReference type="PANTHER" id="PTHR43861">
    <property type="entry name" value="TRANS-ACONITATE 2-METHYLTRANSFERASE-RELATED"/>
    <property type="match status" value="1"/>
</dbReference>
<name>A0ABX1D8I8_9FLAO</name>
<sequence>MYSSIKKALKTCIPKTFLFKNELFFRKIHSLFYLGNKHQCNICSQKLSRFINLNHSDLICPSCGSLSRNRRLWHLLSLQDKTGNWLHFSPSRSLYRTLKKDSNINYHSTDFENEFLANYKFDITNIDQPDDQFDVIICYHILEHIEKDRLAMKELYRVLKPNGTIYIQTPFKDGDIYEDDNITTPEARAEHFGQNDHVRIYSVKGLKSRLERVGFSIEIKTFERSNNDFYNGFISPETILIATKLKS</sequence>
<accession>A0ABX1D8I8</accession>
<organism evidence="1 2">
    <name type="scientific">Tamlana crocina</name>
    <dbReference type="NCBI Taxonomy" id="393006"/>
    <lineage>
        <taxon>Bacteria</taxon>
        <taxon>Pseudomonadati</taxon>
        <taxon>Bacteroidota</taxon>
        <taxon>Flavobacteriia</taxon>
        <taxon>Flavobacteriales</taxon>
        <taxon>Flavobacteriaceae</taxon>
        <taxon>Tamlana</taxon>
    </lineage>
</organism>
<reference evidence="1 2" key="1">
    <citation type="submission" date="2020-03" db="EMBL/GenBank/DDBJ databases">
        <title>Tamlana sp. nov, isolated from XXX.</title>
        <authorList>
            <person name="Cao W.R."/>
        </authorList>
    </citation>
    <scope>NUCLEOTIDE SEQUENCE [LARGE SCALE GENOMIC DNA]</scope>
    <source>
        <strain evidence="1 2">HST1-43</strain>
    </source>
</reference>
<dbReference type="CDD" id="cd02440">
    <property type="entry name" value="AdoMet_MTases"/>
    <property type="match status" value="1"/>
</dbReference>
<evidence type="ECO:0000313" key="1">
    <source>
        <dbReference type="EMBL" id="NJX14685.1"/>
    </source>
</evidence>
<keyword evidence="2" id="KW-1185">Reference proteome</keyword>
<comment type="caution">
    <text evidence="1">The sequence shown here is derived from an EMBL/GenBank/DDBJ whole genome shotgun (WGS) entry which is preliminary data.</text>
</comment>
<dbReference type="Pfam" id="PF13489">
    <property type="entry name" value="Methyltransf_23"/>
    <property type="match status" value="1"/>
</dbReference>
<dbReference type="InterPro" id="IPR029063">
    <property type="entry name" value="SAM-dependent_MTases_sf"/>
</dbReference>
<gene>
    <name evidence="1" type="ORF">HC176_04220</name>
</gene>
<dbReference type="GO" id="GO:0032259">
    <property type="term" value="P:methylation"/>
    <property type="evidence" value="ECO:0007669"/>
    <property type="project" value="UniProtKB-KW"/>
</dbReference>
<dbReference type="Gene3D" id="3.40.50.150">
    <property type="entry name" value="Vaccinia Virus protein VP39"/>
    <property type="match status" value="1"/>
</dbReference>
<keyword evidence="1" id="KW-0489">Methyltransferase</keyword>
<dbReference type="SUPFAM" id="SSF53335">
    <property type="entry name" value="S-adenosyl-L-methionine-dependent methyltransferases"/>
    <property type="match status" value="1"/>
</dbReference>
<dbReference type="EMBL" id="JAAVJS010000004">
    <property type="protein sequence ID" value="NJX14685.1"/>
    <property type="molecule type" value="Genomic_DNA"/>
</dbReference>
<proteinExistence type="predicted"/>
<evidence type="ECO:0000313" key="2">
    <source>
        <dbReference type="Proteomes" id="UP000760545"/>
    </source>
</evidence>
<keyword evidence="1" id="KW-0808">Transferase</keyword>